<keyword evidence="2" id="KW-0378">Hydrolase</keyword>
<reference evidence="4 5" key="1">
    <citation type="submission" date="2017-11" db="EMBL/GenBank/DDBJ databases">
        <title>Genome-resolved metagenomics identifies genetic mobility, metabolic interactions, and unexpected diversity in perchlorate-reducing communities.</title>
        <authorList>
            <person name="Barnum T.P."/>
            <person name="Figueroa I.A."/>
            <person name="Carlstrom C.I."/>
            <person name="Lucas L.N."/>
            <person name="Engelbrektson A.L."/>
            <person name="Coates J.D."/>
        </authorList>
    </citation>
    <scope>NUCLEOTIDE SEQUENCE [LARGE SCALE GENOMIC DNA]</scope>
    <source>
        <strain evidence="4">BM706</strain>
    </source>
</reference>
<gene>
    <name evidence="4" type="ORF">C0601_12550</name>
</gene>
<evidence type="ECO:0000256" key="1">
    <source>
        <dbReference type="ARBA" id="ARBA00010206"/>
    </source>
</evidence>
<comment type="similarity">
    <text evidence="1">Belongs to the arginine deiminase family.</text>
</comment>
<dbReference type="SUPFAM" id="SSF55909">
    <property type="entry name" value="Pentein"/>
    <property type="match status" value="1"/>
</dbReference>
<protein>
    <submittedName>
        <fullName evidence="4">Arginine deiminase</fullName>
    </submittedName>
</protein>
<evidence type="ECO:0000256" key="3">
    <source>
        <dbReference type="PIRSR" id="PIRSR006356-1"/>
    </source>
</evidence>
<dbReference type="GO" id="GO:0016990">
    <property type="term" value="F:arginine deiminase activity"/>
    <property type="evidence" value="ECO:0007669"/>
    <property type="project" value="InterPro"/>
</dbReference>
<dbReference type="Gene3D" id="3.75.10.10">
    <property type="entry name" value="L-arginine/glycine Amidinotransferase, Chain A"/>
    <property type="match status" value="1"/>
</dbReference>
<dbReference type="Pfam" id="PF02274">
    <property type="entry name" value="ADI"/>
    <property type="match status" value="1"/>
</dbReference>
<accession>A0A2N5ZA99</accession>
<dbReference type="PANTHER" id="PTHR47271:SF2">
    <property type="entry name" value="ARGININE DEIMINASE"/>
    <property type="match status" value="1"/>
</dbReference>
<evidence type="ECO:0000313" key="5">
    <source>
        <dbReference type="Proteomes" id="UP000234857"/>
    </source>
</evidence>
<name>A0A2N5ZA99_MUIH1</name>
<dbReference type="PANTHER" id="PTHR47271">
    <property type="entry name" value="ARGININE DEIMINASE"/>
    <property type="match status" value="1"/>
</dbReference>
<dbReference type="AlphaFoldDB" id="A0A2N5ZA99"/>
<dbReference type="GO" id="GO:0019546">
    <property type="term" value="P:L-arginine deiminase pathway"/>
    <property type="evidence" value="ECO:0007669"/>
    <property type="project" value="TreeGrafter"/>
</dbReference>
<dbReference type="PIRSF" id="PIRSF006356">
    <property type="entry name" value="Arg_deiminase"/>
    <property type="match status" value="1"/>
</dbReference>
<dbReference type="InterPro" id="IPR003876">
    <property type="entry name" value="Arg_deiminase"/>
</dbReference>
<dbReference type="Gene3D" id="1.10.3930.10">
    <property type="entry name" value="Arginine deiminase"/>
    <property type="match status" value="1"/>
</dbReference>
<feature type="active site" description="Amidino-cysteine intermediate" evidence="3">
    <location>
        <position position="408"/>
    </location>
</feature>
<comment type="caution">
    <text evidence="4">The sequence shown here is derived from an EMBL/GenBank/DDBJ whole genome shotgun (WGS) entry which is preliminary data.</text>
</comment>
<evidence type="ECO:0000313" key="4">
    <source>
        <dbReference type="EMBL" id="PLX15590.1"/>
    </source>
</evidence>
<organism evidence="4 5">
    <name type="scientific">Muiribacterium halophilum</name>
    <dbReference type="NCBI Taxonomy" id="2053465"/>
    <lineage>
        <taxon>Bacteria</taxon>
        <taxon>Candidatus Muiribacteriota</taxon>
        <taxon>Candidatus Muiribacteriia</taxon>
        <taxon>Candidatus Muiribacteriales</taxon>
        <taxon>Candidatus Muiribacteriaceae</taxon>
        <taxon>Candidatus Muiribacterium</taxon>
    </lineage>
</organism>
<sequence>MKKRIETNVRSEIGKLNAVILHTPGKEVENMTPSNTERALYSDVLNLKVASKEHSEFKEVLDKVAKTYEVRELLEDILTNEKVKEELVRDIVKNEDIPEILETLLRMEPAELSRQLIEGVVMEKNTLTKYLSQERYSLRPLHNFFFTRDASIAINDKILIGKMAGRVREREALIMEAIFKYHSDFSTRVVNPVKDRPADNKIQIEGGDILIAREDILLIGTGARTTSQGIDYIIDQLRNKNEKRHIIVQELPFSPESFIHLDMVFTIIDNDKCVVYEPLITTPNRFDTVHITIDNGKVKNIQKKDHITDVLKELGMDLKPIPCGGSKDQWFQEREQWHSGANFFAVGPGKIIGYGRNTRTLEALNKNGLEVIKAKDIIKGKKDLKDYEKYIVAIEGSELARGGGGARCMTMPISRETVK</sequence>
<dbReference type="PRINTS" id="PR01466">
    <property type="entry name" value="ARGDEIMINASE"/>
</dbReference>
<proteinExistence type="inferred from homology"/>
<dbReference type="Proteomes" id="UP000234857">
    <property type="component" value="Unassembled WGS sequence"/>
</dbReference>
<evidence type="ECO:0000256" key="2">
    <source>
        <dbReference type="ARBA" id="ARBA00022801"/>
    </source>
</evidence>
<dbReference type="EMBL" id="PKTG01000135">
    <property type="protein sequence ID" value="PLX15590.1"/>
    <property type="molecule type" value="Genomic_DNA"/>
</dbReference>